<accession>A0ABQ5VT50</accession>
<evidence type="ECO:0000313" key="4">
    <source>
        <dbReference type="Proteomes" id="UP001156694"/>
    </source>
</evidence>
<feature type="chain" id="PRO_5045984567" evidence="1">
    <location>
        <begin position="23"/>
        <end position="317"/>
    </location>
</feature>
<dbReference type="InterPro" id="IPR007210">
    <property type="entry name" value="ABC_Gly_betaine_transp_sub-bd"/>
</dbReference>
<gene>
    <name evidence="3" type="ORF">GCM10007939_05710</name>
</gene>
<dbReference type="Pfam" id="PF04069">
    <property type="entry name" value="OpuAC"/>
    <property type="match status" value="1"/>
</dbReference>
<reference evidence="4" key="1">
    <citation type="journal article" date="2019" name="Int. J. Syst. Evol. Microbiol.">
        <title>The Global Catalogue of Microorganisms (GCM) 10K type strain sequencing project: providing services to taxonomists for standard genome sequencing and annotation.</title>
        <authorList>
            <consortium name="The Broad Institute Genomics Platform"/>
            <consortium name="The Broad Institute Genome Sequencing Center for Infectious Disease"/>
            <person name="Wu L."/>
            <person name="Ma J."/>
        </authorList>
    </citation>
    <scope>NUCLEOTIDE SEQUENCE [LARGE SCALE GENOMIC DNA]</scope>
    <source>
        <strain evidence="4">NBRC 110140</strain>
    </source>
</reference>
<feature type="domain" description="ABC-type glycine betaine transport system substrate-binding" evidence="2">
    <location>
        <begin position="26"/>
        <end position="307"/>
    </location>
</feature>
<evidence type="ECO:0000256" key="1">
    <source>
        <dbReference type="SAM" id="SignalP"/>
    </source>
</evidence>
<dbReference type="CDD" id="cd13642">
    <property type="entry name" value="PBP2_BCP_1"/>
    <property type="match status" value="1"/>
</dbReference>
<evidence type="ECO:0000313" key="3">
    <source>
        <dbReference type="EMBL" id="GLQ34288.1"/>
    </source>
</evidence>
<dbReference type="SUPFAM" id="SSF53850">
    <property type="entry name" value="Periplasmic binding protein-like II"/>
    <property type="match status" value="1"/>
</dbReference>
<sequence length="317" mass="35021">MKLLKTLAATTALAVAASGAMAQDGKVRISSLTWTGANAIEHIIQAIITGPMGGEAEIVSGASDASVIFSGMDKGDGSLDVYSDLWMPNQAANWDKFVDGNETVAVNTPYTGTQGMFVPHYLADKVTSFEDLNNPEIAALFDKDGNGKGEYWAGDAAWTSTKMWQVKFKSYGLDELWEPEIVSDATFKAQLKAAYGNQKPILFYYWTPEWLFAAYELTALNEPPVTEGCRDLKLGQEDWLEASTFKCKHNDAEVFIAYSKSLETRNPTAAKLLANMKFSPDEVNALILRIGRDEEDPQDVAEEWVEENMDLINSWIQ</sequence>
<protein>
    <submittedName>
        <fullName evidence="3">Amino acid-binding protein</fullName>
    </submittedName>
</protein>
<dbReference type="RefSeq" id="WP_284376011.1">
    <property type="nucleotide sequence ID" value="NZ_BSNN01000002.1"/>
</dbReference>
<dbReference type="EMBL" id="BSNN01000002">
    <property type="protein sequence ID" value="GLQ34288.1"/>
    <property type="molecule type" value="Genomic_DNA"/>
</dbReference>
<comment type="caution">
    <text evidence="3">The sequence shown here is derived from an EMBL/GenBank/DDBJ whole genome shotgun (WGS) entry which is preliminary data.</text>
</comment>
<feature type="signal peptide" evidence="1">
    <location>
        <begin position="1"/>
        <end position="22"/>
    </location>
</feature>
<name>A0ABQ5VT50_9RHOB</name>
<dbReference type="Gene3D" id="3.10.105.10">
    <property type="entry name" value="Dipeptide-binding Protein, Domain 3"/>
    <property type="match status" value="1"/>
</dbReference>
<keyword evidence="4" id="KW-1185">Reference proteome</keyword>
<keyword evidence="1" id="KW-0732">Signal</keyword>
<organism evidence="3 4">
    <name type="scientific">Amylibacter marinus</name>
    <dbReference type="NCBI Taxonomy" id="1475483"/>
    <lineage>
        <taxon>Bacteria</taxon>
        <taxon>Pseudomonadati</taxon>
        <taxon>Pseudomonadota</taxon>
        <taxon>Alphaproteobacteria</taxon>
        <taxon>Rhodobacterales</taxon>
        <taxon>Paracoccaceae</taxon>
        <taxon>Amylibacter</taxon>
    </lineage>
</organism>
<dbReference type="Gene3D" id="3.40.190.10">
    <property type="entry name" value="Periplasmic binding protein-like II"/>
    <property type="match status" value="1"/>
</dbReference>
<dbReference type="Gene3D" id="3.40.190.100">
    <property type="entry name" value="Glycine betaine-binding periplasmic protein, domain 2"/>
    <property type="match status" value="1"/>
</dbReference>
<proteinExistence type="predicted"/>
<dbReference type="Proteomes" id="UP001156694">
    <property type="component" value="Unassembled WGS sequence"/>
</dbReference>
<evidence type="ECO:0000259" key="2">
    <source>
        <dbReference type="Pfam" id="PF04069"/>
    </source>
</evidence>